<organism evidence="1 2">
    <name type="scientific">Brassica cretica</name>
    <name type="common">Mustard</name>
    <dbReference type="NCBI Taxonomy" id="69181"/>
    <lineage>
        <taxon>Eukaryota</taxon>
        <taxon>Viridiplantae</taxon>
        <taxon>Streptophyta</taxon>
        <taxon>Embryophyta</taxon>
        <taxon>Tracheophyta</taxon>
        <taxon>Spermatophyta</taxon>
        <taxon>Magnoliopsida</taxon>
        <taxon>eudicotyledons</taxon>
        <taxon>Gunneridae</taxon>
        <taxon>Pentapetalae</taxon>
        <taxon>rosids</taxon>
        <taxon>malvids</taxon>
        <taxon>Brassicales</taxon>
        <taxon>Brassicaceae</taxon>
        <taxon>Brassiceae</taxon>
        <taxon>Brassica</taxon>
    </lineage>
</organism>
<sequence>MVINGKEIDFEELKMQAYQASILKTKNLAHFEQAKPLNVVDEWGRKAAVYSAGESITPFVLYPSDSQLLFYSPSLSPLILHRVPHLTHARFLTVSGGIPPSSFPQSSPPSVFHILTTKPLGFTLTTASSFYHVPVMGLDKGEAFVAKERFFSRVLKILVQLSSDLRELGYLMVCSLHSVHWYCVKYDESRGIPVLSYLGCQQFKSCSVASASWSSQLSGDCLVLLENGEDHQGKSWLGCEFGWRLGTFLVARSDAVFVITRSSGSCCSVRALLESESLNMAGTEEFVAFAKDSSDDSF</sequence>
<comment type="caution">
    <text evidence="1">The sequence shown here is derived from an EMBL/GenBank/DDBJ whole genome shotgun (WGS) entry which is preliminary data.</text>
</comment>
<evidence type="ECO:0000313" key="1">
    <source>
        <dbReference type="EMBL" id="KAF3561018.1"/>
    </source>
</evidence>
<keyword evidence="2" id="KW-1185">Reference proteome</keyword>
<dbReference type="PANTHER" id="PTHR15319:SF1">
    <property type="entry name" value="TATA BOX-BINDING PROTEIN-ASSOCIATED FACTOR RNA POLYMERASE I SUBUNIT C"/>
    <property type="match status" value="1"/>
</dbReference>
<dbReference type="EMBL" id="QGKV02000759">
    <property type="protein sequence ID" value="KAF3561018.1"/>
    <property type="molecule type" value="Genomic_DNA"/>
</dbReference>
<evidence type="ECO:0000313" key="2">
    <source>
        <dbReference type="Proteomes" id="UP000266723"/>
    </source>
</evidence>
<accession>A0ABQ7CNU0</accession>
<gene>
    <name evidence="1" type="ORF">DY000_02019323</name>
</gene>
<reference evidence="1 2" key="1">
    <citation type="journal article" date="2020" name="BMC Genomics">
        <title>Intraspecific diversification of the crop wild relative Brassica cretica Lam. using demographic model selection.</title>
        <authorList>
            <person name="Kioukis A."/>
            <person name="Michalopoulou V.A."/>
            <person name="Briers L."/>
            <person name="Pirintsos S."/>
            <person name="Studholme D.J."/>
            <person name="Pavlidis P."/>
            <person name="Sarris P.F."/>
        </authorList>
    </citation>
    <scope>NUCLEOTIDE SEQUENCE [LARGE SCALE GENOMIC DNA]</scope>
    <source>
        <strain evidence="2">cv. PFS-1207/04</strain>
    </source>
</reference>
<dbReference type="PANTHER" id="PTHR15319">
    <property type="entry name" value="TATA BOX-BINDING PROTEIN ASSOCIATED FACTOR RNA POLYMERASE I SUBUNIT C"/>
    <property type="match status" value="1"/>
</dbReference>
<name>A0ABQ7CNU0_BRACR</name>
<dbReference type="InterPro" id="IPR038801">
    <property type="entry name" value="TAF1C"/>
</dbReference>
<proteinExistence type="predicted"/>
<dbReference type="Proteomes" id="UP000266723">
    <property type="component" value="Unassembled WGS sequence"/>
</dbReference>
<feature type="non-terminal residue" evidence="1">
    <location>
        <position position="298"/>
    </location>
</feature>
<protein>
    <submittedName>
        <fullName evidence="1">Uncharacterized protein</fullName>
    </submittedName>
</protein>